<dbReference type="STRING" id="428406.Rpic12D_2852"/>
<accession>C6BF80</accession>
<dbReference type="KEGG" id="rpf:Rpic12D_2852"/>
<proteinExistence type="predicted"/>
<evidence type="ECO:0000313" key="1">
    <source>
        <dbReference type="EMBL" id="ACS64122.1"/>
    </source>
</evidence>
<name>C6BF80_RALP1</name>
<reference evidence="1" key="1">
    <citation type="submission" date="2009-06" db="EMBL/GenBank/DDBJ databases">
        <title>Complete sequence chromosome 1 of Ralstonia pickettii 12D.</title>
        <authorList>
            <consortium name="US DOE Joint Genome Institute"/>
            <person name="Lucas S."/>
            <person name="Copeland A."/>
            <person name="Lapidus A."/>
            <person name="Glavina del Rio T."/>
            <person name="Dalin E."/>
            <person name="Tice H."/>
            <person name="Bruce D."/>
            <person name="Goodwin L."/>
            <person name="Pitluck S."/>
            <person name="Sims D."/>
            <person name="Meincke L."/>
            <person name="Brettin T."/>
            <person name="Detter J.C."/>
            <person name="Han C."/>
            <person name="Larimer F."/>
            <person name="Land M."/>
            <person name="Hauser L."/>
            <person name="Kyrpides N."/>
            <person name="Ovchinnikova G."/>
            <person name="Marsh T."/>
            <person name="Richardson P."/>
        </authorList>
    </citation>
    <scope>NUCLEOTIDE SEQUENCE [LARGE SCALE GENOMIC DNA]</scope>
    <source>
        <strain evidence="1">12D</strain>
    </source>
</reference>
<dbReference type="HOGENOM" id="CLU_3366841_0_0_4"/>
<protein>
    <submittedName>
        <fullName evidence="1">Uncharacterized protein</fullName>
    </submittedName>
</protein>
<gene>
    <name evidence="1" type="ordered locus">Rpic12D_2852</name>
</gene>
<dbReference type="AlphaFoldDB" id="C6BF80"/>
<dbReference type="EMBL" id="CP001644">
    <property type="protein sequence ID" value="ACS64122.1"/>
    <property type="molecule type" value="Genomic_DNA"/>
</dbReference>
<sequence length="35" mass="3864">MAEEASGRPGDRADFADHNYAKTTSVVYKIYTVTV</sequence>
<organism evidence="1">
    <name type="scientific">Ralstonia pickettii (strain 12D)</name>
    <dbReference type="NCBI Taxonomy" id="428406"/>
    <lineage>
        <taxon>Bacteria</taxon>
        <taxon>Pseudomonadati</taxon>
        <taxon>Pseudomonadota</taxon>
        <taxon>Betaproteobacteria</taxon>
        <taxon>Burkholderiales</taxon>
        <taxon>Burkholderiaceae</taxon>
        <taxon>Ralstonia</taxon>
    </lineage>
</organism>